<evidence type="ECO:0000313" key="2">
    <source>
        <dbReference type="EMBL" id="MCO8271185.1"/>
    </source>
</evidence>
<name>A0ABT1DK59_9ACTN</name>
<dbReference type="RefSeq" id="WP_253237315.1">
    <property type="nucleotide sequence ID" value="NZ_JAMYJR010000010.1"/>
</dbReference>
<proteinExistence type="predicted"/>
<evidence type="ECO:0000256" key="1">
    <source>
        <dbReference type="SAM" id="Phobius"/>
    </source>
</evidence>
<dbReference type="InterPro" id="IPR029068">
    <property type="entry name" value="Glyas_Bleomycin-R_OHBP_Dase"/>
</dbReference>
<keyword evidence="1" id="KW-1133">Transmembrane helix</keyword>
<dbReference type="Proteomes" id="UP001523369">
    <property type="component" value="Unassembled WGS sequence"/>
</dbReference>
<comment type="caution">
    <text evidence="2">The sequence shown here is derived from an EMBL/GenBank/DDBJ whole genome shotgun (WGS) entry which is preliminary data.</text>
</comment>
<protein>
    <submittedName>
        <fullName evidence="2">Uncharacterized protein</fullName>
    </submittedName>
</protein>
<feature type="transmembrane region" description="Helical" evidence="1">
    <location>
        <begin position="157"/>
        <end position="177"/>
    </location>
</feature>
<gene>
    <name evidence="2" type="ORF">M1L60_11335</name>
</gene>
<organism evidence="2 3">
    <name type="scientific">Paractinoplanes aksuensis</name>
    <dbReference type="NCBI Taxonomy" id="2939490"/>
    <lineage>
        <taxon>Bacteria</taxon>
        <taxon>Bacillati</taxon>
        <taxon>Actinomycetota</taxon>
        <taxon>Actinomycetes</taxon>
        <taxon>Micromonosporales</taxon>
        <taxon>Micromonosporaceae</taxon>
        <taxon>Paractinoplanes</taxon>
    </lineage>
</organism>
<dbReference type="EMBL" id="JAMYJR010000010">
    <property type="protein sequence ID" value="MCO8271185.1"/>
    <property type="molecule type" value="Genomic_DNA"/>
</dbReference>
<reference evidence="2 3" key="1">
    <citation type="submission" date="2022-06" db="EMBL/GenBank/DDBJ databases">
        <title>New Species of the Genus Actinoplanes, ActinopZanes ferrugineus.</title>
        <authorList>
            <person name="Ding P."/>
        </authorList>
    </citation>
    <scope>NUCLEOTIDE SEQUENCE [LARGE SCALE GENOMIC DNA]</scope>
    <source>
        <strain evidence="2 3">TRM88003</strain>
    </source>
</reference>
<feature type="transmembrane region" description="Helical" evidence="1">
    <location>
        <begin position="184"/>
        <end position="203"/>
    </location>
</feature>
<keyword evidence="1" id="KW-0812">Transmembrane</keyword>
<keyword evidence="1" id="KW-0472">Membrane</keyword>
<evidence type="ECO:0000313" key="3">
    <source>
        <dbReference type="Proteomes" id="UP001523369"/>
    </source>
</evidence>
<keyword evidence="3" id="KW-1185">Reference proteome</keyword>
<accession>A0ABT1DK59</accession>
<sequence>MSESSRAELTRGVEQRLEATLHAFPGLRLDPIPAALLKSPPPASRILRGGRLPDLGEHTPEVYASTRELWQQSGCHVDEKGPADGRVLIVHDPAGYVITLTQHPGDDPVLTVASPPQQARLVDPPLLAGLLSGLALGCIGPCAAVGPMTLFPSMAGLAAPFWAWVPLYLLIGVGSVWRPETRRFGSGLLVSGGLVGVLVAWVFS</sequence>
<feature type="transmembrane region" description="Helical" evidence="1">
    <location>
        <begin position="126"/>
        <end position="151"/>
    </location>
</feature>
<dbReference type="SUPFAM" id="SSF54593">
    <property type="entry name" value="Glyoxalase/Bleomycin resistance protein/Dihydroxybiphenyl dioxygenase"/>
    <property type="match status" value="1"/>
</dbReference>